<evidence type="ECO:0000313" key="3">
    <source>
        <dbReference type="Proteomes" id="UP000294664"/>
    </source>
</evidence>
<dbReference type="GO" id="GO:0016740">
    <property type="term" value="F:transferase activity"/>
    <property type="evidence" value="ECO:0007669"/>
    <property type="project" value="UniProtKB-KW"/>
</dbReference>
<keyword evidence="2" id="KW-0808">Transferase</keyword>
<dbReference type="InterPro" id="IPR006675">
    <property type="entry name" value="HDIG_dom"/>
</dbReference>
<feature type="domain" description="HD/PDEase" evidence="1">
    <location>
        <begin position="73"/>
        <end position="206"/>
    </location>
</feature>
<keyword evidence="3" id="KW-1185">Reference proteome</keyword>
<name>A0A4R3M1B1_9HYPH</name>
<dbReference type="RefSeq" id="WP_132030257.1">
    <property type="nucleotide sequence ID" value="NZ_SMAI01000002.1"/>
</dbReference>
<dbReference type="Gene3D" id="1.10.3210.10">
    <property type="entry name" value="Hypothetical protein af1432"/>
    <property type="match status" value="1"/>
</dbReference>
<gene>
    <name evidence="2" type="ORF">EDC64_102262</name>
</gene>
<comment type="caution">
    <text evidence="2">The sequence shown here is derived from an EMBL/GenBank/DDBJ whole genome shotgun (WGS) entry which is preliminary data.</text>
</comment>
<dbReference type="InterPro" id="IPR003607">
    <property type="entry name" value="HD/PDEase_dom"/>
</dbReference>
<protein>
    <submittedName>
        <fullName evidence="2">Putative nucleotidyltransferase with HDIG domain</fullName>
    </submittedName>
</protein>
<dbReference type="Pfam" id="PF01966">
    <property type="entry name" value="HD"/>
    <property type="match status" value="1"/>
</dbReference>
<dbReference type="SMART" id="SM00471">
    <property type="entry name" value="HDc"/>
    <property type="match status" value="1"/>
</dbReference>
<proteinExistence type="predicted"/>
<dbReference type="EMBL" id="SMAI01000002">
    <property type="protein sequence ID" value="TCT06782.1"/>
    <property type="molecule type" value="Genomic_DNA"/>
</dbReference>
<accession>A0A4R3M1B1</accession>
<evidence type="ECO:0000259" key="1">
    <source>
        <dbReference type="SMART" id="SM00471"/>
    </source>
</evidence>
<dbReference type="Proteomes" id="UP000294664">
    <property type="component" value="Unassembled WGS sequence"/>
</dbReference>
<sequence length="213" mass="23460">MASAGTSDLAQKSVSDALRATVRRELQPELDEIGSETLRDQVVEAWAVAIAHTSFTCIGDLRASGMWHSDRLIRGTQADHLRGVAAIALQIAAVLKRQFPELPVDRDILVAGALCHDVGKPYEYDPEKRAQRKAQPSRAGWPLFRHPPYGMHVCLTVGLPDEVAQIALGHSYEGEVLARSPECTIVHYADKSYWQTLRISGLMIDDYTDEVGA</sequence>
<dbReference type="CDD" id="cd00077">
    <property type="entry name" value="HDc"/>
    <property type="match status" value="1"/>
</dbReference>
<evidence type="ECO:0000313" key="2">
    <source>
        <dbReference type="EMBL" id="TCT06782.1"/>
    </source>
</evidence>
<dbReference type="NCBIfam" id="TIGR00277">
    <property type="entry name" value="HDIG"/>
    <property type="match status" value="1"/>
</dbReference>
<dbReference type="OrthoDB" id="9778453at2"/>
<dbReference type="AlphaFoldDB" id="A0A4R3M1B1"/>
<dbReference type="InterPro" id="IPR006674">
    <property type="entry name" value="HD_domain"/>
</dbReference>
<dbReference type="SUPFAM" id="SSF109604">
    <property type="entry name" value="HD-domain/PDEase-like"/>
    <property type="match status" value="1"/>
</dbReference>
<organism evidence="2 3">
    <name type="scientific">Aquabacter spiritensis</name>
    <dbReference type="NCBI Taxonomy" id="933073"/>
    <lineage>
        <taxon>Bacteria</taxon>
        <taxon>Pseudomonadati</taxon>
        <taxon>Pseudomonadota</taxon>
        <taxon>Alphaproteobacteria</taxon>
        <taxon>Hyphomicrobiales</taxon>
        <taxon>Xanthobacteraceae</taxon>
        <taxon>Aquabacter</taxon>
    </lineage>
</organism>
<reference evidence="2 3" key="1">
    <citation type="submission" date="2019-03" db="EMBL/GenBank/DDBJ databases">
        <title>Genomic Encyclopedia of Type Strains, Phase IV (KMG-IV): sequencing the most valuable type-strain genomes for metagenomic binning, comparative biology and taxonomic classification.</title>
        <authorList>
            <person name="Goeker M."/>
        </authorList>
    </citation>
    <scope>NUCLEOTIDE SEQUENCE [LARGE SCALE GENOMIC DNA]</scope>
    <source>
        <strain evidence="2 3">DSM 9035</strain>
    </source>
</reference>